<evidence type="ECO:0000313" key="5">
    <source>
        <dbReference type="Proteomes" id="UP001596409"/>
    </source>
</evidence>
<dbReference type="PROSITE" id="PS50043">
    <property type="entry name" value="HTH_LUXR_2"/>
    <property type="match status" value="1"/>
</dbReference>
<dbReference type="SMART" id="SM00421">
    <property type="entry name" value="HTH_LUXR"/>
    <property type="match status" value="1"/>
</dbReference>
<dbReference type="Gene3D" id="1.10.10.10">
    <property type="entry name" value="Winged helix-like DNA-binding domain superfamily/Winged helix DNA-binding domain"/>
    <property type="match status" value="1"/>
</dbReference>
<evidence type="ECO:0000313" key="4">
    <source>
        <dbReference type="EMBL" id="MFC7013186.1"/>
    </source>
</evidence>
<reference evidence="5" key="1">
    <citation type="journal article" date="2019" name="Int. J. Syst. Evol. Microbiol.">
        <title>The Global Catalogue of Microorganisms (GCM) 10K type strain sequencing project: providing services to taxonomists for standard genome sequencing and annotation.</title>
        <authorList>
            <consortium name="The Broad Institute Genomics Platform"/>
            <consortium name="The Broad Institute Genome Sequencing Center for Infectious Disease"/>
            <person name="Wu L."/>
            <person name="Ma J."/>
        </authorList>
    </citation>
    <scope>NUCLEOTIDE SEQUENCE [LARGE SCALE GENOMIC DNA]</scope>
    <source>
        <strain evidence="5">JCM 4855</strain>
    </source>
</reference>
<proteinExistence type="predicted"/>
<dbReference type="Pfam" id="PF00196">
    <property type="entry name" value="GerE"/>
    <property type="match status" value="1"/>
</dbReference>
<keyword evidence="2" id="KW-0067">ATP-binding</keyword>
<dbReference type="InterPro" id="IPR036388">
    <property type="entry name" value="WH-like_DNA-bd_sf"/>
</dbReference>
<dbReference type="EMBL" id="JBHSYM010000030">
    <property type="protein sequence ID" value="MFC7013186.1"/>
    <property type="molecule type" value="Genomic_DNA"/>
</dbReference>
<evidence type="ECO:0000259" key="3">
    <source>
        <dbReference type="PROSITE" id="PS50043"/>
    </source>
</evidence>
<evidence type="ECO:0000256" key="2">
    <source>
        <dbReference type="ARBA" id="ARBA00022840"/>
    </source>
</evidence>
<dbReference type="Pfam" id="PF13191">
    <property type="entry name" value="AAA_16"/>
    <property type="match status" value="1"/>
</dbReference>
<protein>
    <submittedName>
        <fullName evidence="4">AAA family ATPase</fullName>
    </submittedName>
</protein>
<dbReference type="PANTHER" id="PTHR16305">
    <property type="entry name" value="TESTICULAR SOLUBLE ADENYLYL CYCLASE"/>
    <property type="match status" value="1"/>
</dbReference>
<dbReference type="InterPro" id="IPR027417">
    <property type="entry name" value="P-loop_NTPase"/>
</dbReference>
<name>A0ABW2E344_9ACTN</name>
<dbReference type="PROSITE" id="PS00622">
    <property type="entry name" value="HTH_LUXR_1"/>
    <property type="match status" value="1"/>
</dbReference>
<dbReference type="Proteomes" id="UP001596409">
    <property type="component" value="Unassembled WGS sequence"/>
</dbReference>
<dbReference type="SUPFAM" id="SSF46894">
    <property type="entry name" value="C-terminal effector domain of the bipartite response regulators"/>
    <property type="match status" value="1"/>
</dbReference>
<dbReference type="RefSeq" id="WP_189869436.1">
    <property type="nucleotide sequence ID" value="NZ_BMWA01000004.1"/>
</dbReference>
<comment type="caution">
    <text evidence="4">The sequence shown here is derived from an EMBL/GenBank/DDBJ whole genome shotgun (WGS) entry which is preliminary data.</text>
</comment>
<accession>A0ABW2E344</accession>
<evidence type="ECO:0000256" key="1">
    <source>
        <dbReference type="ARBA" id="ARBA00022741"/>
    </source>
</evidence>
<gene>
    <name evidence="4" type="ORF">ACFQMH_16000</name>
</gene>
<dbReference type="SUPFAM" id="SSF48452">
    <property type="entry name" value="TPR-like"/>
    <property type="match status" value="2"/>
</dbReference>
<keyword evidence="1" id="KW-0547">Nucleotide-binding</keyword>
<sequence>MGMPAIDSHVALRGRGRELAALEQVLATARSGSSAVLVLRGEAGIGKTALLDYAAGRAVGFRTVGVAGIESEMELPFAGLHQLCSPMLGRLDRLPPPQRHALSVAFGLREGEASNRFLVGLAVIDLLAGAAGDRPLACLVDDAQWLDDGSLQVLAFAARRLMAEPVALIFAVRDSYDDRELEGLPELTVEGLGEHDARALLTSAVRVPLDPLVRDRIVAEAHGNPMALLTLPRALAPADLAGGFWLPGTRPVERCLEDAFHQQFRSLPHDSQRLLLSAAAEPTGDVELLWRAAGLQRIPADAAVPAEVAGLVDFGVGVRFHHPLVRSAIYQRTSAPERRAAHHALAEATDPRVDPDRRAWHRAHAASRPDERVAADLERSAERAQGRGGAAAAASFLRRATELTPDPARRVARALAAAQAHIDAGAADQADNLLAAAEAGPLDDLQQARLERLRARLVFSRVRGGGAPRLLLDAAHRLAPLDAALARETLLEAVGAAVFAGRLSKGPGQREVAQAVRAGPPPSSPPRTVDILLDAMTGLVIDGHAAGVDALRRALHTVRQEQRSGPADAERHWLWLAFRVTPEPLAPELWDDEAWQELATGAVGIAREAGALAVLPMALTYQACFHAHAGDLDTSAALIDEATAISEATGGTPMMYTSLVLAALRGRESQALDLIASTVEEVVSRGEGRSLGLAEYAYAVLYNGLGRYEDALSAARRACRHEDLGFYGWALGELIEASVRSGHPGAAVPALEQLAERTRASGTNWALGAEASSRALLSEDRGDIADALYQEAIERLERCRVTVHLARARLLYGEWLRRRNRRQDSRAQLRSAHETFSGIGADGFAERARRELMATGETVRKRTVGTGAELTGQEAQIARLARDGHTNVEIGAQLFISPRTVEWHLGNIFAKLGIRSRRQLRSVLSAPAQGPRWRNRP</sequence>
<dbReference type="PANTHER" id="PTHR16305:SF35">
    <property type="entry name" value="TRANSCRIPTIONAL ACTIVATOR DOMAIN"/>
    <property type="match status" value="1"/>
</dbReference>
<dbReference type="InterPro" id="IPR016032">
    <property type="entry name" value="Sig_transdc_resp-reg_C-effctor"/>
</dbReference>
<organism evidence="4 5">
    <name type="scientific">Streptomyces viridiviolaceus</name>
    <dbReference type="NCBI Taxonomy" id="68282"/>
    <lineage>
        <taxon>Bacteria</taxon>
        <taxon>Bacillati</taxon>
        <taxon>Actinomycetota</taxon>
        <taxon>Actinomycetes</taxon>
        <taxon>Kitasatosporales</taxon>
        <taxon>Streptomycetaceae</taxon>
        <taxon>Streptomyces</taxon>
    </lineage>
</organism>
<keyword evidence="5" id="KW-1185">Reference proteome</keyword>
<dbReference type="InterPro" id="IPR000792">
    <property type="entry name" value="Tscrpt_reg_LuxR_C"/>
</dbReference>
<dbReference type="SUPFAM" id="SSF52540">
    <property type="entry name" value="P-loop containing nucleoside triphosphate hydrolases"/>
    <property type="match status" value="1"/>
</dbReference>
<dbReference type="InterPro" id="IPR041664">
    <property type="entry name" value="AAA_16"/>
</dbReference>
<dbReference type="Gene3D" id="1.25.40.10">
    <property type="entry name" value="Tetratricopeptide repeat domain"/>
    <property type="match status" value="1"/>
</dbReference>
<dbReference type="PRINTS" id="PR00038">
    <property type="entry name" value="HTHLUXR"/>
</dbReference>
<dbReference type="CDD" id="cd06170">
    <property type="entry name" value="LuxR_C_like"/>
    <property type="match status" value="1"/>
</dbReference>
<feature type="domain" description="HTH luxR-type" evidence="3">
    <location>
        <begin position="863"/>
        <end position="930"/>
    </location>
</feature>
<dbReference type="InterPro" id="IPR011990">
    <property type="entry name" value="TPR-like_helical_dom_sf"/>
</dbReference>